<feature type="transmembrane region" description="Helical" evidence="8">
    <location>
        <begin position="213"/>
        <end position="234"/>
    </location>
</feature>
<comment type="subcellular location">
    <subcellularLocation>
        <location evidence="1">Cell membrane</location>
        <topology evidence="1">Multi-pass membrane protein</topology>
    </subcellularLocation>
</comment>
<evidence type="ECO:0000256" key="4">
    <source>
        <dbReference type="ARBA" id="ARBA00022679"/>
    </source>
</evidence>
<dbReference type="AlphaFoldDB" id="A0A378J831"/>
<feature type="transmembrane region" description="Helical" evidence="8">
    <location>
        <begin position="264"/>
        <end position="284"/>
    </location>
</feature>
<feature type="transmembrane region" description="Helical" evidence="8">
    <location>
        <begin position="349"/>
        <end position="373"/>
    </location>
</feature>
<dbReference type="PANTHER" id="PTHR33908:SF3">
    <property type="entry name" value="UNDECAPRENYL PHOSPHATE-ALPHA-4-AMINO-4-DEOXY-L-ARABINOSE ARABINOSYL TRANSFERASE"/>
    <property type="match status" value="1"/>
</dbReference>
<dbReference type="InterPro" id="IPR050297">
    <property type="entry name" value="LipidA_mod_glycosyltrf_83"/>
</dbReference>
<feature type="transmembrane region" description="Helical" evidence="8">
    <location>
        <begin position="168"/>
        <end position="201"/>
    </location>
</feature>
<dbReference type="RefSeq" id="WP_115221616.1">
    <property type="nucleotide sequence ID" value="NZ_CAXYJE010000002.1"/>
</dbReference>
<feature type="transmembrane region" description="Helical" evidence="8">
    <location>
        <begin position="320"/>
        <end position="337"/>
    </location>
</feature>
<evidence type="ECO:0000259" key="9">
    <source>
        <dbReference type="Pfam" id="PF13231"/>
    </source>
</evidence>
<keyword evidence="7 8" id="KW-0472">Membrane</keyword>
<evidence type="ECO:0000256" key="7">
    <source>
        <dbReference type="ARBA" id="ARBA00023136"/>
    </source>
</evidence>
<dbReference type="OrthoDB" id="9775035at2"/>
<dbReference type="EC" id="2.4.2.43" evidence="10"/>
<evidence type="ECO:0000313" key="11">
    <source>
        <dbReference type="Proteomes" id="UP000254677"/>
    </source>
</evidence>
<keyword evidence="5 8" id="KW-0812">Transmembrane</keyword>
<evidence type="ECO:0000256" key="1">
    <source>
        <dbReference type="ARBA" id="ARBA00004651"/>
    </source>
</evidence>
<feature type="transmembrane region" description="Helical" evidence="8">
    <location>
        <begin position="85"/>
        <end position="105"/>
    </location>
</feature>
<evidence type="ECO:0000313" key="10">
    <source>
        <dbReference type="EMBL" id="STX43131.1"/>
    </source>
</evidence>
<gene>
    <name evidence="10" type="primary">arnT_1</name>
    <name evidence="10" type="ORF">NCTC13292_01968</name>
</gene>
<organism evidence="10 11">
    <name type="scientific">Legionella donaldsonii</name>
    <dbReference type="NCBI Taxonomy" id="45060"/>
    <lineage>
        <taxon>Bacteria</taxon>
        <taxon>Pseudomonadati</taxon>
        <taxon>Pseudomonadota</taxon>
        <taxon>Gammaproteobacteria</taxon>
        <taxon>Legionellales</taxon>
        <taxon>Legionellaceae</taxon>
        <taxon>Legionella</taxon>
    </lineage>
</organism>
<name>A0A378J831_9GAMM</name>
<dbReference type="Proteomes" id="UP000254677">
    <property type="component" value="Unassembled WGS sequence"/>
</dbReference>
<dbReference type="PANTHER" id="PTHR33908">
    <property type="entry name" value="MANNOSYLTRANSFERASE YKCB-RELATED"/>
    <property type="match status" value="1"/>
</dbReference>
<accession>A0A378J831</accession>
<evidence type="ECO:0000256" key="6">
    <source>
        <dbReference type="ARBA" id="ARBA00022989"/>
    </source>
</evidence>
<sequence>MDKLNSYLLLGFFSLLIFMPGIAKMPVIDRDEAHFAQASRQMIQTGQYFQIRFQEKTRFQKPPGINWLQAGSVNLFSSAQSTSIWPYRIPSLLGALFSVLLTYFFSRRFVSRRTAGLATALFASALLLVVEAHMAVIDTSLLFSVLLMQGALWVIYQKAIDKQPVHWGWAGCFWLAMTYGLVLKGVTPLVGGLSVATLCIIERRMDWLRGLRIYRGLLLFTLVSFAWVLMVNAAENSNYLLQMIHKDLLPKLQGGHESHGKPPLFHLVILPLTFWPASLFLWQGGTYAVRNRHNKVVKFLLAWLLPTWIFFELMPTKLPQYVLPTFPAIALLCALAIEKTEKIKLPGRWLHFLQILWGFLSLGFAFSLALLPYLVMQQIPVISCILFAGLSGMTIICVYFAWQGAYYRASIAVLISALVAYPLIFTELLPSLEPLWLTKNVVELIDRKQISSAKPLLVVGFEEPSLVFNLNTNLVKFTDSEMAEKALQQDSSRLALIEPALFAKWINNRRSYAIMAYTKGYNYTKGRWVELFLIRQENMGEKQYVAL</sequence>
<keyword evidence="2" id="KW-1003">Cell membrane</keyword>
<dbReference type="GO" id="GO:0005886">
    <property type="term" value="C:plasma membrane"/>
    <property type="evidence" value="ECO:0007669"/>
    <property type="project" value="UniProtKB-SubCell"/>
</dbReference>
<feature type="domain" description="Glycosyltransferase RgtA/B/C/D-like" evidence="9">
    <location>
        <begin position="61"/>
        <end position="226"/>
    </location>
</feature>
<dbReference type="GO" id="GO:0009103">
    <property type="term" value="P:lipopolysaccharide biosynthetic process"/>
    <property type="evidence" value="ECO:0007669"/>
    <property type="project" value="TreeGrafter"/>
</dbReference>
<evidence type="ECO:0000256" key="8">
    <source>
        <dbReference type="SAM" id="Phobius"/>
    </source>
</evidence>
<dbReference type="GO" id="GO:0010041">
    <property type="term" value="P:response to iron(III) ion"/>
    <property type="evidence" value="ECO:0007669"/>
    <property type="project" value="TreeGrafter"/>
</dbReference>
<feature type="transmembrane region" description="Helical" evidence="8">
    <location>
        <begin position="379"/>
        <end position="402"/>
    </location>
</feature>
<protein>
    <submittedName>
        <fullName evidence="10">Dolichyl-phosphate-mannose-protein mannosyltransferase</fullName>
        <ecNumber evidence="10">2.4.2.43</ecNumber>
    </submittedName>
</protein>
<feature type="transmembrane region" description="Helical" evidence="8">
    <location>
        <begin position="296"/>
        <end position="314"/>
    </location>
</feature>
<reference evidence="10 11" key="1">
    <citation type="submission" date="2018-06" db="EMBL/GenBank/DDBJ databases">
        <authorList>
            <consortium name="Pathogen Informatics"/>
            <person name="Doyle S."/>
        </authorList>
    </citation>
    <scope>NUCLEOTIDE SEQUENCE [LARGE SCALE GENOMIC DNA]</scope>
    <source>
        <strain evidence="10 11">NCTC13292</strain>
    </source>
</reference>
<dbReference type="EMBL" id="UGOA01000001">
    <property type="protein sequence ID" value="STX43131.1"/>
    <property type="molecule type" value="Genomic_DNA"/>
</dbReference>
<keyword evidence="11" id="KW-1185">Reference proteome</keyword>
<feature type="transmembrane region" description="Helical" evidence="8">
    <location>
        <begin position="409"/>
        <end position="429"/>
    </location>
</feature>
<evidence type="ECO:0000256" key="5">
    <source>
        <dbReference type="ARBA" id="ARBA00022692"/>
    </source>
</evidence>
<dbReference type="InterPro" id="IPR038731">
    <property type="entry name" value="RgtA/B/C-like"/>
</dbReference>
<evidence type="ECO:0000256" key="3">
    <source>
        <dbReference type="ARBA" id="ARBA00022676"/>
    </source>
</evidence>
<feature type="transmembrane region" description="Helical" evidence="8">
    <location>
        <begin position="117"/>
        <end position="148"/>
    </location>
</feature>
<keyword evidence="3 10" id="KW-0328">Glycosyltransferase</keyword>
<dbReference type="Pfam" id="PF13231">
    <property type="entry name" value="PMT_2"/>
    <property type="match status" value="1"/>
</dbReference>
<keyword evidence="6 8" id="KW-1133">Transmembrane helix</keyword>
<dbReference type="GO" id="GO:0103015">
    <property type="term" value="F:4-amino-4-deoxy-L-arabinose transferase activity"/>
    <property type="evidence" value="ECO:0007669"/>
    <property type="project" value="UniProtKB-EC"/>
</dbReference>
<keyword evidence="4 10" id="KW-0808">Transferase</keyword>
<proteinExistence type="predicted"/>
<evidence type="ECO:0000256" key="2">
    <source>
        <dbReference type="ARBA" id="ARBA00022475"/>
    </source>
</evidence>